<feature type="transmembrane region" description="Helical" evidence="1">
    <location>
        <begin position="12"/>
        <end position="36"/>
    </location>
</feature>
<organism evidence="2 3">
    <name type="scientific">Dehalobacter restrictus</name>
    <dbReference type="NCBI Taxonomy" id="55583"/>
    <lineage>
        <taxon>Bacteria</taxon>
        <taxon>Bacillati</taxon>
        <taxon>Bacillota</taxon>
        <taxon>Clostridia</taxon>
        <taxon>Eubacteriales</taxon>
        <taxon>Desulfitobacteriaceae</taxon>
        <taxon>Dehalobacter</taxon>
    </lineage>
</organism>
<evidence type="ECO:0000313" key="3">
    <source>
        <dbReference type="Proteomes" id="UP000430508"/>
    </source>
</evidence>
<evidence type="ECO:0008006" key="4">
    <source>
        <dbReference type="Google" id="ProtNLM"/>
    </source>
</evidence>
<evidence type="ECO:0000313" key="2">
    <source>
        <dbReference type="EMBL" id="QHA01637.1"/>
    </source>
</evidence>
<feature type="transmembrane region" description="Helical" evidence="1">
    <location>
        <begin position="116"/>
        <end position="137"/>
    </location>
</feature>
<keyword evidence="1" id="KW-0812">Transmembrane</keyword>
<protein>
    <recommendedName>
        <fullName evidence="4">ABC transporter permease</fullName>
    </recommendedName>
</protein>
<evidence type="ECO:0000256" key="1">
    <source>
        <dbReference type="SAM" id="Phobius"/>
    </source>
</evidence>
<keyword evidence="1" id="KW-0472">Membrane</keyword>
<proteinExistence type="predicted"/>
<reference evidence="2 3" key="1">
    <citation type="submission" date="2019-12" db="EMBL/GenBank/DDBJ databases">
        <title>Sequence classification of anaerobic respiratory reductive dehalogenases: First we see many, then we see few.</title>
        <authorList>
            <person name="Molenda O."/>
            <person name="Puentes Jacome L.A."/>
            <person name="Cao X."/>
            <person name="Nesbo C.L."/>
            <person name="Tang S."/>
            <person name="Morson N."/>
            <person name="Patron J."/>
            <person name="Lomheim L."/>
            <person name="Wishart D.S."/>
            <person name="Edwards E.A."/>
        </authorList>
    </citation>
    <scope>NUCLEOTIDE SEQUENCE [LARGE SCALE GENOMIC DNA]</scope>
    <source>
        <strain evidence="2 3">12DCA</strain>
    </source>
</reference>
<dbReference type="AlphaFoldDB" id="A0A857DL03"/>
<sequence length="211" mass="24603">MKIPYHFHKMVWLFFIASILGFVFESIYCFILHGTIESRSGLIYGPFSQIYGFAAVIVVLLLQKTNFKNRWSLFFISAFIGCLYELICSLIQEYAFGFISWDYSYSMLDILGRTSLAYSFFWGILGVVFIKYIYPFISKRIENFPMKMSALVTWIIILFMTFDLSISAAAVFRANQRYDGIPPTNSIQTFLDRSYPDSFIHQVYPNMVHVL</sequence>
<accession>A0A857DL03</accession>
<gene>
    <name evidence="2" type="ORF">GQ588_13805</name>
</gene>
<feature type="transmembrane region" description="Helical" evidence="1">
    <location>
        <begin position="74"/>
        <end position="96"/>
    </location>
</feature>
<dbReference type="Proteomes" id="UP000430508">
    <property type="component" value="Chromosome"/>
</dbReference>
<dbReference type="EMBL" id="CP046996">
    <property type="protein sequence ID" value="QHA01637.1"/>
    <property type="molecule type" value="Genomic_DNA"/>
</dbReference>
<keyword evidence="1" id="KW-1133">Transmembrane helix</keyword>
<name>A0A857DL03_9FIRM</name>
<dbReference type="RefSeq" id="WP_158208599.1">
    <property type="nucleotide sequence ID" value="NZ_CP046996.1"/>
</dbReference>
<feature type="transmembrane region" description="Helical" evidence="1">
    <location>
        <begin position="42"/>
        <end position="62"/>
    </location>
</feature>
<dbReference type="Pfam" id="PF06541">
    <property type="entry name" value="ABC_trans_CmpB"/>
    <property type="match status" value="1"/>
</dbReference>
<dbReference type="InterPro" id="IPR010540">
    <property type="entry name" value="CmpB_TMEM229"/>
</dbReference>
<feature type="transmembrane region" description="Helical" evidence="1">
    <location>
        <begin position="149"/>
        <end position="172"/>
    </location>
</feature>